<evidence type="ECO:0000313" key="10">
    <source>
        <dbReference type="EMBL" id="KAB5533769.1"/>
    </source>
</evidence>
<comment type="caution">
    <text evidence="10">The sequence shown here is derived from an EMBL/GenBank/DDBJ whole genome shotgun (WGS) entry which is preliminary data.</text>
</comment>
<dbReference type="EMBL" id="VDCV01000011">
    <property type="protein sequence ID" value="KAB5533769.1"/>
    <property type="molecule type" value="Genomic_DNA"/>
</dbReference>
<dbReference type="Pfam" id="PF01569">
    <property type="entry name" value="PAP2"/>
    <property type="match status" value="2"/>
</dbReference>
<evidence type="ECO:0000256" key="5">
    <source>
        <dbReference type="ARBA" id="ARBA00023136"/>
    </source>
</evidence>
<feature type="transmembrane region" description="Helical" evidence="8">
    <location>
        <begin position="378"/>
        <end position="395"/>
    </location>
</feature>
<dbReference type="PANTHER" id="PTHR10165:SF35">
    <property type="entry name" value="RE23632P"/>
    <property type="match status" value="1"/>
</dbReference>
<keyword evidence="5 8" id="KW-0472">Membrane</keyword>
<dbReference type="GO" id="GO:0006644">
    <property type="term" value="P:phospholipid metabolic process"/>
    <property type="evidence" value="ECO:0007669"/>
    <property type="project" value="InterPro"/>
</dbReference>
<dbReference type="InterPro" id="IPR043216">
    <property type="entry name" value="PAP-like"/>
</dbReference>
<evidence type="ECO:0000256" key="1">
    <source>
        <dbReference type="ARBA" id="ARBA00004141"/>
    </source>
</evidence>
<evidence type="ECO:0000313" key="11">
    <source>
        <dbReference type="Proteomes" id="UP000326939"/>
    </source>
</evidence>
<name>A0A5N5KTQ7_9ROSI</name>
<gene>
    <name evidence="10" type="ORF">DKX38_016855</name>
</gene>
<dbReference type="AlphaFoldDB" id="A0A5N5KTQ7"/>
<dbReference type="InterPro" id="IPR000326">
    <property type="entry name" value="PAP2/HPO"/>
</dbReference>
<feature type="domain" description="Phosphatidic acid phosphatase type 2/haloperoxidase" evidence="9">
    <location>
        <begin position="144"/>
        <end position="274"/>
    </location>
</feature>
<protein>
    <recommendedName>
        <fullName evidence="9">Phosphatidic acid phosphatase type 2/haloperoxidase domain-containing protein</fullName>
    </recommendedName>
</protein>
<evidence type="ECO:0000256" key="6">
    <source>
        <dbReference type="SAM" id="Coils"/>
    </source>
</evidence>
<organism evidence="10 11">
    <name type="scientific">Salix brachista</name>
    <dbReference type="NCBI Taxonomy" id="2182728"/>
    <lineage>
        <taxon>Eukaryota</taxon>
        <taxon>Viridiplantae</taxon>
        <taxon>Streptophyta</taxon>
        <taxon>Embryophyta</taxon>
        <taxon>Tracheophyta</taxon>
        <taxon>Spermatophyta</taxon>
        <taxon>Magnoliopsida</taxon>
        <taxon>eudicotyledons</taxon>
        <taxon>Gunneridae</taxon>
        <taxon>Pentapetalae</taxon>
        <taxon>rosids</taxon>
        <taxon>fabids</taxon>
        <taxon>Malpighiales</taxon>
        <taxon>Salicaceae</taxon>
        <taxon>Saliceae</taxon>
        <taxon>Salix</taxon>
    </lineage>
</organism>
<feature type="region of interest" description="Disordered" evidence="7">
    <location>
        <begin position="1"/>
        <end position="53"/>
    </location>
</feature>
<keyword evidence="3 8" id="KW-0812">Transmembrane</keyword>
<feature type="coiled-coil region" evidence="6">
    <location>
        <begin position="80"/>
        <end position="107"/>
    </location>
</feature>
<keyword evidence="6" id="KW-0175">Coiled coil</keyword>
<keyword evidence="11" id="KW-1185">Reference proteome</keyword>
<feature type="compositionally biased region" description="Basic and acidic residues" evidence="7">
    <location>
        <begin position="10"/>
        <end position="22"/>
    </location>
</feature>
<dbReference type="Proteomes" id="UP000326939">
    <property type="component" value="Chromosome 11"/>
</dbReference>
<reference evidence="11" key="1">
    <citation type="journal article" date="2019" name="Gigascience">
        <title>De novo genome assembly of the endangered Acer yangbiense, a plant species with extremely small populations endemic to Yunnan Province, China.</title>
        <authorList>
            <person name="Yang J."/>
            <person name="Wariss H.M."/>
            <person name="Tao L."/>
            <person name="Zhang R."/>
            <person name="Yun Q."/>
            <person name="Hollingsworth P."/>
            <person name="Dao Z."/>
            <person name="Luo G."/>
            <person name="Guo H."/>
            <person name="Ma Y."/>
            <person name="Sun W."/>
        </authorList>
    </citation>
    <scope>NUCLEOTIDE SEQUENCE [LARGE SCALE GENOMIC DNA]</scope>
    <source>
        <strain evidence="11">cv. br00</strain>
    </source>
</reference>
<dbReference type="GO" id="GO:0016020">
    <property type="term" value="C:membrane"/>
    <property type="evidence" value="ECO:0007669"/>
    <property type="project" value="UniProtKB-SubCell"/>
</dbReference>
<feature type="domain" description="Phosphatidic acid phosphatase type 2/haloperoxidase" evidence="9">
    <location>
        <begin position="309"/>
        <end position="414"/>
    </location>
</feature>
<dbReference type="SUPFAM" id="SSF48317">
    <property type="entry name" value="Acid phosphatase/Vanadium-dependent haloperoxidase"/>
    <property type="match status" value="2"/>
</dbReference>
<comment type="subcellular location">
    <subcellularLocation>
        <location evidence="1">Membrane</location>
        <topology evidence="1">Multi-pass membrane protein</topology>
    </subcellularLocation>
</comment>
<evidence type="ECO:0000256" key="3">
    <source>
        <dbReference type="ARBA" id="ARBA00022692"/>
    </source>
</evidence>
<evidence type="ECO:0000256" key="7">
    <source>
        <dbReference type="SAM" id="MobiDB-lite"/>
    </source>
</evidence>
<evidence type="ECO:0000259" key="9">
    <source>
        <dbReference type="SMART" id="SM00014"/>
    </source>
</evidence>
<feature type="transmembrane region" description="Helical" evidence="8">
    <location>
        <begin position="143"/>
        <end position="162"/>
    </location>
</feature>
<feature type="transmembrane region" description="Helical" evidence="8">
    <location>
        <begin position="217"/>
        <end position="234"/>
    </location>
</feature>
<evidence type="ECO:0000256" key="4">
    <source>
        <dbReference type="ARBA" id="ARBA00022989"/>
    </source>
</evidence>
<dbReference type="InterPro" id="IPR036938">
    <property type="entry name" value="PAP2/HPO_sf"/>
</dbReference>
<sequence length="414" mass="45267">MADTAGRTRLNQEEKNRLKHACDAGMVSGEVPSDSEDSNNPLSSDSVRSESPPRLADLATSFRVFSESMARMDLAEREMIKAREASRLEAEKRRMELEAELTRMMLQTQLQIASIVAGKGTSRKRKRVGEEEEGMPMSSREGALLLSLMFSVLITGVITDAIKDAVGRPRPDFFWRCFPDGKGVFDPVTSDVMCTGVKSVIKEGHKSFPSGHTSCKAEVTIGSFAGLGFLALYLSGKIRVFDRRAIVEIGAATRIHSGVYSGILLASVWGYDMAEMVTWLPLMPMIVLSVDSQLLTSLPDMMNTARASLMFSVLITGVITDAIKDAVGRPRPDFFWRCFPDGKGVFDPVTSDVMCTGVKSVIKEGHKSFPSGHTSCKAEVTIGSFAGLGFLALYLSGKIRVFDRRAIVDFSCTQ</sequence>
<accession>A0A5N5KTQ7</accession>
<evidence type="ECO:0000256" key="2">
    <source>
        <dbReference type="ARBA" id="ARBA00008816"/>
    </source>
</evidence>
<dbReference type="SMART" id="SM00014">
    <property type="entry name" value="acidPPc"/>
    <property type="match status" value="2"/>
</dbReference>
<evidence type="ECO:0000256" key="8">
    <source>
        <dbReference type="SAM" id="Phobius"/>
    </source>
</evidence>
<comment type="similarity">
    <text evidence="2">Belongs to the PA-phosphatase related phosphoesterase family.</text>
</comment>
<dbReference type="PANTHER" id="PTHR10165">
    <property type="entry name" value="LIPID PHOSPHATE PHOSPHATASE"/>
    <property type="match status" value="1"/>
</dbReference>
<proteinExistence type="inferred from homology"/>
<feature type="transmembrane region" description="Helical" evidence="8">
    <location>
        <begin position="246"/>
        <end position="270"/>
    </location>
</feature>
<dbReference type="Gene3D" id="1.20.144.10">
    <property type="entry name" value="Phosphatidic acid phosphatase type 2/haloperoxidase"/>
    <property type="match status" value="1"/>
</dbReference>
<dbReference type="GO" id="GO:0008195">
    <property type="term" value="F:phosphatidate phosphatase activity"/>
    <property type="evidence" value="ECO:0007669"/>
    <property type="project" value="TreeGrafter"/>
</dbReference>
<keyword evidence="4 8" id="KW-1133">Transmembrane helix</keyword>
<dbReference type="GO" id="GO:0046839">
    <property type="term" value="P:phospholipid dephosphorylation"/>
    <property type="evidence" value="ECO:0007669"/>
    <property type="project" value="TreeGrafter"/>
</dbReference>